<dbReference type="InterPro" id="IPR051468">
    <property type="entry name" value="Fungal_SecMetab_SDRs"/>
</dbReference>
<dbReference type="GO" id="GO:0005737">
    <property type="term" value="C:cytoplasm"/>
    <property type="evidence" value="ECO:0007669"/>
    <property type="project" value="TreeGrafter"/>
</dbReference>
<gene>
    <name evidence="1" type="ORF">E5222_06600</name>
</gene>
<organism evidence="1 2">
    <name type="scientific">Alteraurantiacibacter aquimixticola</name>
    <dbReference type="NCBI Taxonomy" id="2489173"/>
    <lineage>
        <taxon>Bacteria</taxon>
        <taxon>Pseudomonadati</taxon>
        <taxon>Pseudomonadota</taxon>
        <taxon>Alphaproteobacteria</taxon>
        <taxon>Sphingomonadales</taxon>
        <taxon>Erythrobacteraceae</taxon>
        <taxon>Alteraurantiacibacter</taxon>
    </lineage>
</organism>
<dbReference type="InterPro" id="IPR036291">
    <property type="entry name" value="NAD(P)-bd_dom_sf"/>
</dbReference>
<dbReference type="PANTHER" id="PTHR43544:SF12">
    <property type="entry name" value="NAD(P)-BINDING ROSSMANN-FOLD SUPERFAMILY PROTEIN"/>
    <property type="match status" value="1"/>
</dbReference>
<dbReference type="PRINTS" id="PR00081">
    <property type="entry name" value="GDHRDH"/>
</dbReference>
<dbReference type="SUPFAM" id="SSF51735">
    <property type="entry name" value="NAD(P)-binding Rossmann-fold domains"/>
    <property type="match status" value="1"/>
</dbReference>
<accession>A0A4T3F389</accession>
<protein>
    <submittedName>
        <fullName evidence="1">SDR family NAD(P)-dependent oxidoreductase</fullName>
    </submittedName>
</protein>
<evidence type="ECO:0000313" key="2">
    <source>
        <dbReference type="Proteomes" id="UP000309389"/>
    </source>
</evidence>
<keyword evidence="2" id="KW-1185">Reference proteome</keyword>
<dbReference type="Gene3D" id="3.40.50.720">
    <property type="entry name" value="NAD(P)-binding Rossmann-like Domain"/>
    <property type="match status" value="1"/>
</dbReference>
<proteinExistence type="predicted"/>
<dbReference type="InterPro" id="IPR002347">
    <property type="entry name" value="SDR_fam"/>
</dbReference>
<dbReference type="GO" id="GO:0016491">
    <property type="term" value="F:oxidoreductase activity"/>
    <property type="evidence" value="ECO:0007669"/>
    <property type="project" value="TreeGrafter"/>
</dbReference>
<dbReference type="Pfam" id="PF00106">
    <property type="entry name" value="adh_short"/>
    <property type="match status" value="1"/>
</dbReference>
<dbReference type="OrthoDB" id="9785826at2"/>
<dbReference type="Proteomes" id="UP000309389">
    <property type="component" value="Unassembled WGS sequence"/>
</dbReference>
<dbReference type="PANTHER" id="PTHR43544">
    <property type="entry name" value="SHORT-CHAIN DEHYDROGENASE/REDUCTASE"/>
    <property type="match status" value="1"/>
</dbReference>
<name>A0A4T3F389_9SPHN</name>
<dbReference type="AlphaFoldDB" id="A0A4T3F389"/>
<evidence type="ECO:0000313" key="1">
    <source>
        <dbReference type="EMBL" id="TIX49968.1"/>
    </source>
</evidence>
<dbReference type="RefSeq" id="WP_136692988.1">
    <property type="nucleotide sequence ID" value="NZ_SSHH01000002.1"/>
</dbReference>
<dbReference type="EMBL" id="SSHH01000002">
    <property type="protein sequence ID" value="TIX49968.1"/>
    <property type="molecule type" value="Genomic_DNA"/>
</dbReference>
<sequence length="242" mass="25895">MTTADWPRRAAVFGATGGIGAALCRALADRNVAVMAGSRSGECPRHQLITPFRFDLSDEDSIRTAARSMADEPPELVIVATGLLTLADGTGPERSYKALDPAAMAEAFAANAIGPALVAKHLLPLMPRQDRFVFAAISAKVGSISDNRMGGWHSYRASKAALNMLVKNFAIEMARTHEQSIVVALHPGTVDTQLSQPFQSNLPEGQLTPRREAAMNLLQVLLQLRPDDSGKLIAWDGAEIAP</sequence>
<comment type="caution">
    <text evidence="1">The sequence shown here is derived from an EMBL/GenBank/DDBJ whole genome shotgun (WGS) entry which is preliminary data.</text>
</comment>
<reference evidence="1 2" key="1">
    <citation type="submission" date="2019-04" db="EMBL/GenBank/DDBJ databases">
        <title>Altererythrobacter aquimixticola sp. nov., isolated from sediment of junction between the ocean and a freshwater spring.</title>
        <authorList>
            <person name="Yoon J.-H."/>
        </authorList>
    </citation>
    <scope>NUCLEOTIDE SEQUENCE [LARGE SCALE GENOMIC DNA]</scope>
    <source>
        <strain evidence="1 2">SSKS-13</strain>
    </source>
</reference>